<reference evidence="2 3" key="1">
    <citation type="submission" date="2017-02" db="EMBL/GenBank/DDBJ databases">
        <title>Genomic diversity within the haloalkaliphilic genus Thioalkalivibrio.</title>
        <authorList>
            <person name="Ahn A.-C."/>
            <person name="Meier-Kolthoff J."/>
            <person name="Overmars L."/>
            <person name="Richter M."/>
            <person name="Woyke T."/>
            <person name="Sorokin D.Y."/>
            <person name="Muyzer G."/>
        </authorList>
    </citation>
    <scope>NUCLEOTIDE SEQUENCE [LARGE SCALE GENOMIC DNA]</scope>
    <source>
        <strain evidence="2 3">ALJD</strain>
    </source>
</reference>
<dbReference type="NCBIfam" id="TIGR03752">
    <property type="entry name" value="conj_TIGR03752"/>
    <property type="match status" value="1"/>
</dbReference>
<evidence type="ECO:0000313" key="3">
    <source>
        <dbReference type="Proteomes" id="UP000189462"/>
    </source>
</evidence>
<comment type="caution">
    <text evidence="2">The sequence shown here is derived from an EMBL/GenBank/DDBJ whole genome shotgun (WGS) entry which is preliminary data.</text>
</comment>
<dbReference type="STRING" id="108003.B1C78_00330"/>
<dbReference type="EMBL" id="MVBK01000001">
    <property type="protein sequence ID" value="OOG28823.1"/>
    <property type="molecule type" value="Genomic_DNA"/>
</dbReference>
<accession>A0A1V3NV47</accession>
<protein>
    <submittedName>
        <fullName evidence="2">Integrating conjugative element protein</fullName>
    </submittedName>
</protein>
<keyword evidence="1" id="KW-0175">Coiled coil</keyword>
<feature type="coiled-coil region" evidence="1">
    <location>
        <begin position="57"/>
        <end position="84"/>
    </location>
</feature>
<evidence type="ECO:0000313" key="2">
    <source>
        <dbReference type="EMBL" id="OOG28823.1"/>
    </source>
</evidence>
<sequence length="475" mass="51288">MAGIQSNRLLPLIGGLVLLMALFVALRACSQDPLDPVTMTEVPRAPAPDADSPAETIRTLTAEVASMRERFSDLTAENERLRREAATREQHLGQEVQSRVERAIREQQSAREGERRHLDAVMARIDQLSGRVAELAEGTTPDAFGNGGDIPVGLGLRPDDAPRFRPHDRDRIVWIDPVGYEAGPRNIARGSTGQQRRLDETHVGRVADRVKLPDPIASHVRLDEQKPTPVYTVPRNATLIGSTAMTALVGRIPVRGAVQDPMPFKVITGPENLAANGITIPGVEGMIWSGTAVGDWTLSCVRGRLTSVTFVFEDGTIRTLPDPAPADEGGAGTDEPIGWISDARGYPCISGERITNAPAFLAQRIGLVSVQAAAEAAAAAQTTTTVESGAATSAVTGDQTDFILGRTVSGGAAEVAEWLRERQEQSFDAVFATPGVELAIHVDRELRIDYDPLGRKVRHDHFTNETQSYQRLSLD</sequence>
<evidence type="ECO:0000256" key="1">
    <source>
        <dbReference type="SAM" id="Coils"/>
    </source>
</evidence>
<dbReference type="Proteomes" id="UP000189462">
    <property type="component" value="Unassembled WGS sequence"/>
</dbReference>
<proteinExistence type="predicted"/>
<organism evidence="2 3">
    <name type="scientific">Thioalkalivibrio denitrificans</name>
    <dbReference type="NCBI Taxonomy" id="108003"/>
    <lineage>
        <taxon>Bacteria</taxon>
        <taxon>Pseudomonadati</taxon>
        <taxon>Pseudomonadota</taxon>
        <taxon>Gammaproteobacteria</taxon>
        <taxon>Chromatiales</taxon>
        <taxon>Ectothiorhodospiraceae</taxon>
        <taxon>Thioalkalivibrio</taxon>
    </lineage>
</organism>
<gene>
    <name evidence="2" type="ORF">B1C78_00330</name>
</gene>
<dbReference type="RefSeq" id="WP_077277156.1">
    <property type="nucleotide sequence ID" value="NZ_MVBK01000001.1"/>
</dbReference>
<name>A0A1V3NV47_9GAMM</name>
<dbReference type="InterPro" id="IPR021207">
    <property type="entry name" value="Integr_conj_element_PFL4705"/>
</dbReference>
<dbReference type="AlphaFoldDB" id="A0A1V3NV47"/>
<dbReference type="OrthoDB" id="7061550at2"/>
<keyword evidence="3" id="KW-1185">Reference proteome</keyword>